<dbReference type="InterPro" id="IPR005471">
    <property type="entry name" value="Tscrpt_reg_IclR_N"/>
</dbReference>
<dbReference type="PANTHER" id="PTHR30595:SF6">
    <property type="entry name" value="SCHLAFEN ALBA-2 DOMAIN-CONTAINING PROTEIN"/>
    <property type="match status" value="1"/>
</dbReference>
<dbReference type="Pfam" id="PF04326">
    <property type="entry name" value="SLFN_AlbA_2"/>
    <property type="match status" value="1"/>
</dbReference>
<dbReference type="Pfam" id="PF13749">
    <property type="entry name" value="HATPase_c_4"/>
    <property type="match status" value="1"/>
</dbReference>
<dbReference type="EMBL" id="JACSCY010000014">
    <property type="protein sequence ID" value="MBC6612461.1"/>
    <property type="molecule type" value="Genomic_DNA"/>
</dbReference>
<dbReference type="InterPro" id="IPR036388">
    <property type="entry name" value="WH-like_DNA-bd_sf"/>
</dbReference>
<dbReference type="InterPro" id="IPR038475">
    <property type="entry name" value="RecG_C_sf"/>
</dbReference>
<evidence type="ECO:0000259" key="1">
    <source>
        <dbReference type="Pfam" id="PF04326"/>
    </source>
</evidence>
<comment type="caution">
    <text evidence="3">The sequence shown here is derived from an EMBL/GenBank/DDBJ whole genome shotgun (WGS) entry which is preliminary data.</text>
</comment>
<dbReference type="Proteomes" id="UP000622017">
    <property type="component" value="Unassembled WGS sequence"/>
</dbReference>
<dbReference type="InterPro" id="IPR007421">
    <property type="entry name" value="Schlafen_AlbA_2_dom"/>
</dbReference>
<organism evidence="3 4">
    <name type="scientific">Hymenobacter citatus</name>
    <dbReference type="NCBI Taxonomy" id="2763506"/>
    <lineage>
        <taxon>Bacteria</taxon>
        <taxon>Pseudomonadati</taxon>
        <taxon>Bacteroidota</taxon>
        <taxon>Cytophagia</taxon>
        <taxon>Cytophagales</taxon>
        <taxon>Hymenobacteraceae</taxon>
        <taxon>Hymenobacter</taxon>
    </lineage>
</organism>
<sequence length="444" mass="50561">MLPATHESQNTEWKESWRDEYIKWLCGFANAQGGTLLIGVNDEGQVVGITNSRQLLEEIPNKVRDLLGILVDVHSRQEGERSYLEIVVEAYPYPISYKGQYHYRSGSTKQELKGAALDKFLLRKQGKHWDGVPVPGVTLADLAPEALTLFRQRAARSGRVDAQVLEDSTEALLDNLHLLEGEYLKRAAVLLFHPRPEKYVTGAYVKIGYFTTEEDLRYQDEVHGPLLQQIEQTLELLRTKYGKAHIRYEGANRIEEYTFPEAALREALLNALAHKDYSGSTPVQISVHEDRIVFWNEGHLPDSWTVENLRHQHPSKPFNPDVANTLFRAGYIESWGRGTLKMIHECRVRQLPAPRYYFETSGMVVEFVRYTEAYLRTKGLRPELIPLVLYVQEHGVLTNSLVQQLTGLSKPTATRYLTELEKAGYLQKIGTRGAGTEYHLVGSV</sequence>
<evidence type="ECO:0000259" key="2">
    <source>
        <dbReference type="Pfam" id="PF09339"/>
    </source>
</evidence>
<dbReference type="RefSeq" id="WP_187320693.1">
    <property type="nucleotide sequence ID" value="NZ_JACSCY010000014.1"/>
</dbReference>
<feature type="domain" description="HTH iclR-type" evidence="2">
    <location>
        <begin position="395"/>
        <end position="428"/>
    </location>
</feature>
<keyword evidence="4" id="KW-1185">Reference proteome</keyword>
<dbReference type="SUPFAM" id="SSF46785">
    <property type="entry name" value="Winged helix' DNA-binding domain"/>
    <property type="match status" value="1"/>
</dbReference>
<accession>A0ABR7MN19</accession>
<evidence type="ECO:0000313" key="3">
    <source>
        <dbReference type="EMBL" id="MBC6612461.1"/>
    </source>
</evidence>
<protein>
    <submittedName>
        <fullName evidence="3">DNA binding domain-containing protein</fullName>
    </submittedName>
</protein>
<dbReference type="Gene3D" id="1.10.10.10">
    <property type="entry name" value="Winged helix-like DNA-binding domain superfamily/Winged helix DNA-binding domain"/>
    <property type="match status" value="1"/>
</dbReference>
<dbReference type="PANTHER" id="PTHR30595">
    <property type="entry name" value="GLPR-RELATED TRANSCRIPTIONAL REPRESSOR"/>
    <property type="match status" value="1"/>
</dbReference>
<dbReference type="Gene3D" id="3.30.950.30">
    <property type="entry name" value="Schlafen, AAA domain"/>
    <property type="match status" value="1"/>
</dbReference>
<dbReference type="Pfam" id="PF09339">
    <property type="entry name" value="HTH_IclR"/>
    <property type="match status" value="1"/>
</dbReference>
<feature type="domain" description="Schlafen AlbA-2" evidence="1">
    <location>
        <begin position="7"/>
        <end position="112"/>
    </location>
</feature>
<dbReference type="InterPro" id="IPR038461">
    <property type="entry name" value="Schlafen_AlbA_2_dom_sf"/>
</dbReference>
<name>A0ABR7MN19_9BACT</name>
<dbReference type="Gene3D" id="3.30.565.60">
    <property type="match status" value="1"/>
</dbReference>
<dbReference type="InterPro" id="IPR036390">
    <property type="entry name" value="WH_DNA-bd_sf"/>
</dbReference>
<evidence type="ECO:0000313" key="4">
    <source>
        <dbReference type="Proteomes" id="UP000622017"/>
    </source>
</evidence>
<reference evidence="3 4" key="1">
    <citation type="submission" date="2020-08" db="EMBL/GenBank/DDBJ databases">
        <title>Hymenobacter sp.</title>
        <authorList>
            <person name="Kim M.K."/>
        </authorList>
    </citation>
    <scope>NUCLEOTIDE SEQUENCE [LARGE SCALE GENOMIC DNA]</scope>
    <source>
        <strain evidence="3 4">BT507</strain>
    </source>
</reference>
<proteinExistence type="predicted"/>
<gene>
    <name evidence="3" type="ORF">H8B15_16170</name>
</gene>